<protein>
    <submittedName>
        <fullName evidence="1">4099_t:CDS:1</fullName>
    </submittedName>
</protein>
<keyword evidence="2" id="KW-1185">Reference proteome</keyword>
<comment type="caution">
    <text evidence="1">The sequence shown here is derived from an EMBL/GenBank/DDBJ whole genome shotgun (WGS) entry which is preliminary data.</text>
</comment>
<feature type="non-terminal residue" evidence="1">
    <location>
        <position position="1"/>
    </location>
</feature>
<evidence type="ECO:0000313" key="2">
    <source>
        <dbReference type="Proteomes" id="UP000789396"/>
    </source>
</evidence>
<name>A0A9N8Z398_9GLOM</name>
<gene>
    <name evidence="1" type="ORF">RFULGI_LOCUS887</name>
</gene>
<dbReference type="EMBL" id="CAJVPZ010000453">
    <property type="protein sequence ID" value="CAG8465701.1"/>
    <property type="molecule type" value="Genomic_DNA"/>
</dbReference>
<organism evidence="1 2">
    <name type="scientific">Racocetra fulgida</name>
    <dbReference type="NCBI Taxonomy" id="60492"/>
    <lineage>
        <taxon>Eukaryota</taxon>
        <taxon>Fungi</taxon>
        <taxon>Fungi incertae sedis</taxon>
        <taxon>Mucoromycota</taxon>
        <taxon>Glomeromycotina</taxon>
        <taxon>Glomeromycetes</taxon>
        <taxon>Diversisporales</taxon>
        <taxon>Gigasporaceae</taxon>
        <taxon>Racocetra</taxon>
    </lineage>
</organism>
<reference evidence="1" key="1">
    <citation type="submission" date="2021-06" db="EMBL/GenBank/DDBJ databases">
        <authorList>
            <person name="Kallberg Y."/>
            <person name="Tangrot J."/>
            <person name="Rosling A."/>
        </authorList>
    </citation>
    <scope>NUCLEOTIDE SEQUENCE</scope>
    <source>
        <strain evidence="1">IN212</strain>
    </source>
</reference>
<evidence type="ECO:0000313" key="1">
    <source>
        <dbReference type="EMBL" id="CAG8465701.1"/>
    </source>
</evidence>
<proteinExistence type="predicted"/>
<accession>A0A9N8Z398</accession>
<dbReference type="Proteomes" id="UP000789396">
    <property type="component" value="Unassembled WGS sequence"/>
</dbReference>
<sequence length="58" mass="6594">NSEDLFEIRFCVILDPLIDTVDVNLNQQGPASPDKQIITNLEILNQENLNQQVTNLDQ</sequence>
<dbReference type="AlphaFoldDB" id="A0A9N8Z398"/>